<keyword evidence="8" id="KW-1185">Reference proteome</keyword>
<evidence type="ECO:0000256" key="2">
    <source>
        <dbReference type="ARBA" id="ARBA00023136"/>
    </source>
</evidence>
<accession>A0A0B5DSA7</accession>
<evidence type="ECO:0000313" key="8">
    <source>
        <dbReference type="Proteomes" id="UP000031521"/>
    </source>
</evidence>
<dbReference type="EMBL" id="CP004393">
    <property type="protein sequence ID" value="AJE45929.1"/>
    <property type="molecule type" value="Genomic_DNA"/>
</dbReference>
<feature type="domain" description="OmpA-like" evidence="6">
    <location>
        <begin position="55"/>
        <end position="171"/>
    </location>
</feature>
<dbReference type="AlphaFoldDB" id="A0A0B5DSA7"/>
<dbReference type="InterPro" id="IPR006665">
    <property type="entry name" value="OmpA-like"/>
</dbReference>
<dbReference type="InterPro" id="IPR050330">
    <property type="entry name" value="Bact_OuterMem_StrucFunc"/>
</dbReference>
<dbReference type="STRING" id="1208324.P73_1214"/>
<reference evidence="7 8" key="1">
    <citation type="journal article" date="2014" name="Int. J. Syst. Evol. Microbiol.">
        <title>Celeribacter indicus sp. nov., a polycyclic aromatic hydrocarbon-degrading bacterium from deep-sea sediment and reclassification of Huaishuia halophila as Celeribacter halophilus comb. nov.</title>
        <authorList>
            <person name="Lai Q."/>
            <person name="Cao J."/>
            <person name="Yuan J."/>
            <person name="Li F."/>
            <person name="Shao Z."/>
        </authorList>
    </citation>
    <scope>NUCLEOTIDE SEQUENCE [LARGE SCALE GENOMIC DNA]</scope>
    <source>
        <strain evidence="7">P73</strain>
    </source>
</reference>
<dbReference type="PROSITE" id="PS51257">
    <property type="entry name" value="PROKAR_LIPOPROTEIN"/>
    <property type="match status" value="1"/>
</dbReference>
<evidence type="ECO:0000256" key="1">
    <source>
        <dbReference type="ARBA" id="ARBA00004442"/>
    </source>
</evidence>
<dbReference type="InterPro" id="IPR006664">
    <property type="entry name" value="OMP_bac"/>
</dbReference>
<dbReference type="Proteomes" id="UP000031521">
    <property type="component" value="Chromosome"/>
</dbReference>
<dbReference type="GO" id="GO:0009279">
    <property type="term" value="C:cell outer membrane"/>
    <property type="evidence" value="ECO:0007669"/>
    <property type="project" value="UniProtKB-SubCell"/>
</dbReference>
<evidence type="ECO:0000256" key="5">
    <source>
        <dbReference type="SAM" id="SignalP"/>
    </source>
</evidence>
<dbReference type="CDD" id="cd07185">
    <property type="entry name" value="OmpA_C-like"/>
    <property type="match status" value="1"/>
</dbReference>
<feature type="chain" id="PRO_5002115429" evidence="5">
    <location>
        <begin position="25"/>
        <end position="212"/>
    </location>
</feature>
<evidence type="ECO:0000313" key="7">
    <source>
        <dbReference type="EMBL" id="AJE45929.1"/>
    </source>
</evidence>
<name>A0A0B5DSA7_9RHOB</name>
<evidence type="ECO:0000256" key="4">
    <source>
        <dbReference type="PROSITE-ProRule" id="PRU00473"/>
    </source>
</evidence>
<keyword evidence="5" id="KW-0732">Signal</keyword>
<dbReference type="HOGENOM" id="CLU_016890_9_2_5"/>
<sequence length="212" mass="23018">MRITLPLTLAGAALLGLSACSDQAGGYLDGGQFGNATMNNTLVQTGQRNYVIDLNERFAAAVPTTVTFGFNSDVLDGAARDAIRKQAQFMAQFPEVRFRVYGHTDLVGSNAYNKALGLRRAKAVVAELARNGISRSRLEALVSYGETRPLVVTQDPERRNRRTVTEVSGFVSSAPLVMDARYAEIIHREYVQSATAPSDLVDFGSREISQGQ</sequence>
<dbReference type="SUPFAM" id="SSF103088">
    <property type="entry name" value="OmpA-like"/>
    <property type="match status" value="1"/>
</dbReference>
<proteinExistence type="predicted"/>
<evidence type="ECO:0000256" key="3">
    <source>
        <dbReference type="ARBA" id="ARBA00023237"/>
    </source>
</evidence>
<dbReference type="Pfam" id="PF00691">
    <property type="entry name" value="OmpA"/>
    <property type="match status" value="1"/>
</dbReference>
<gene>
    <name evidence="7" type="ORF">P73_1214</name>
</gene>
<dbReference type="PRINTS" id="PR01021">
    <property type="entry name" value="OMPADOMAIN"/>
</dbReference>
<protein>
    <submittedName>
        <fullName evidence="7">Outer membrane protein OmpA-like protein</fullName>
    </submittedName>
</protein>
<keyword evidence="2 4" id="KW-0472">Membrane</keyword>
<dbReference type="PANTHER" id="PTHR30329:SF21">
    <property type="entry name" value="LIPOPROTEIN YIAD-RELATED"/>
    <property type="match status" value="1"/>
</dbReference>
<dbReference type="Gene3D" id="3.30.1330.60">
    <property type="entry name" value="OmpA-like domain"/>
    <property type="match status" value="1"/>
</dbReference>
<comment type="subcellular location">
    <subcellularLocation>
        <location evidence="1">Cell outer membrane</location>
    </subcellularLocation>
</comment>
<dbReference type="PROSITE" id="PS51123">
    <property type="entry name" value="OMPA_2"/>
    <property type="match status" value="1"/>
</dbReference>
<keyword evidence="3" id="KW-0998">Cell outer membrane</keyword>
<evidence type="ECO:0000259" key="6">
    <source>
        <dbReference type="PROSITE" id="PS51123"/>
    </source>
</evidence>
<dbReference type="OrthoDB" id="9810367at2"/>
<dbReference type="InterPro" id="IPR036737">
    <property type="entry name" value="OmpA-like_sf"/>
</dbReference>
<dbReference type="PANTHER" id="PTHR30329">
    <property type="entry name" value="STATOR ELEMENT OF FLAGELLAR MOTOR COMPLEX"/>
    <property type="match status" value="1"/>
</dbReference>
<organism evidence="7 8">
    <name type="scientific">Celeribacter indicus</name>
    <dbReference type="NCBI Taxonomy" id="1208324"/>
    <lineage>
        <taxon>Bacteria</taxon>
        <taxon>Pseudomonadati</taxon>
        <taxon>Pseudomonadota</taxon>
        <taxon>Alphaproteobacteria</taxon>
        <taxon>Rhodobacterales</taxon>
        <taxon>Roseobacteraceae</taxon>
        <taxon>Celeribacter</taxon>
    </lineage>
</organism>
<dbReference type="KEGG" id="cid:P73_1214"/>
<feature type="signal peptide" evidence="5">
    <location>
        <begin position="1"/>
        <end position="24"/>
    </location>
</feature>
<dbReference type="RefSeq" id="WP_043868907.1">
    <property type="nucleotide sequence ID" value="NZ_CP004393.1"/>
</dbReference>